<dbReference type="AlphaFoldDB" id="A0A7J8MEP5"/>
<proteinExistence type="predicted"/>
<reference evidence="2 3" key="1">
    <citation type="journal article" date="2019" name="Genome Biol. Evol.">
        <title>Insights into the evolution of the New World diploid cottons (Gossypium, subgenus Houzingenia) based on genome sequencing.</title>
        <authorList>
            <person name="Grover C.E."/>
            <person name="Arick M.A. 2nd"/>
            <person name="Thrash A."/>
            <person name="Conover J.L."/>
            <person name="Sanders W.S."/>
            <person name="Peterson D.G."/>
            <person name="Frelichowski J.E."/>
            <person name="Scheffler J.A."/>
            <person name="Scheffler B.E."/>
            <person name="Wendel J.F."/>
        </authorList>
    </citation>
    <scope>NUCLEOTIDE SEQUENCE [LARGE SCALE GENOMIC DNA]</scope>
    <source>
        <strain evidence="2">157</strain>
        <tissue evidence="2">Leaf</tissue>
    </source>
</reference>
<dbReference type="Proteomes" id="UP000593572">
    <property type="component" value="Unassembled WGS sequence"/>
</dbReference>
<evidence type="ECO:0000256" key="1">
    <source>
        <dbReference type="SAM" id="MobiDB-lite"/>
    </source>
</evidence>
<evidence type="ECO:0000313" key="2">
    <source>
        <dbReference type="EMBL" id="MBA0563116.1"/>
    </source>
</evidence>
<organism evidence="2 3">
    <name type="scientific">Gossypium lobatum</name>
    <dbReference type="NCBI Taxonomy" id="34289"/>
    <lineage>
        <taxon>Eukaryota</taxon>
        <taxon>Viridiplantae</taxon>
        <taxon>Streptophyta</taxon>
        <taxon>Embryophyta</taxon>
        <taxon>Tracheophyta</taxon>
        <taxon>Spermatophyta</taxon>
        <taxon>Magnoliopsida</taxon>
        <taxon>eudicotyledons</taxon>
        <taxon>Gunneridae</taxon>
        <taxon>Pentapetalae</taxon>
        <taxon>rosids</taxon>
        <taxon>malvids</taxon>
        <taxon>Malvales</taxon>
        <taxon>Malvaceae</taxon>
        <taxon>Malvoideae</taxon>
        <taxon>Gossypium</taxon>
    </lineage>
</organism>
<gene>
    <name evidence="2" type="ORF">Golob_008116</name>
</gene>
<comment type="caution">
    <text evidence="2">The sequence shown here is derived from an EMBL/GenBank/DDBJ whole genome shotgun (WGS) entry which is preliminary data.</text>
</comment>
<keyword evidence="3" id="KW-1185">Reference proteome</keyword>
<feature type="region of interest" description="Disordered" evidence="1">
    <location>
        <begin position="73"/>
        <end position="104"/>
    </location>
</feature>
<name>A0A7J8MEP5_9ROSI</name>
<accession>A0A7J8MEP5</accession>
<evidence type="ECO:0000313" key="3">
    <source>
        <dbReference type="Proteomes" id="UP000593572"/>
    </source>
</evidence>
<sequence length="104" mass="11674">MLKSPLLLIIRKKRVSGFQYCRFVVSEFASGDQVNVLTHTVEVKLSHEQLTSINKAKKRHSIQDQQELYGMNSKVDWNKSSDRGGFQGGGVVEQGQDGYSSLND</sequence>
<feature type="non-terminal residue" evidence="2">
    <location>
        <position position="1"/>
    </location>
</feature>
<protein>
    <submittedName>
        <fullName evidence="2">Uncharacterized protein</fullName>
    </submittedName>
</protein>
<dbReference type="EMBL" id="JABEZX010000008">
    <property type="protein sequence ID" value="MBA0563116.1"/>
    <property type="molecule type" value="Genomic_DNA"/>
</dbReference>